<sequence>MITIRQHTIRQHTIALAAAVLSLTALSACDEASGSGSTTGTSPTSPTSPTSSSTPTSEVTPASTGVTIEELADDMRTAEEVVDAFWATHWSEYFTGDYSPPTVVGLYDGNDTSAPWCGDEPLGPGNAFYCPAEDFVAWDAGLMLRGAELGDAWVYLVIAHEWGHAIQARLSPELQAAASEPQADCLAGAALYGAAADGRLTMEEGDEKEIVESLSALADELAWTTTADHGDAFERIDSFDAGRLGGVTACLPE</sequence>
<protein>
    <recommendedName>
        <fullName evidence="5">Peptidase</fullName>
    </recommendedName>
</protein>
<gene>
    <name evidence="3" type="ORF">EXE59_18325</name>
</gene>
<organism evidence="3 4">
    <name type="scientific">Nocardioides eburneiflavus</name>
    <dbReference type="NCBI Taxonomy" id="2518372"/>
    <lineage>
        <taxon>Bacteria</taxon>
        <taxon>Bacillati</taxon>
        <taxon>Actinomycetota</taxon>
        <taxon>Actinomycetes</taxon>
        <taxon>Propionibacteriales</taxon>
        <taxon>Nocardioidaceae</taxon>
        <taxon>Nocardioides</taxon>
    </lineage>
</organism>
<feature type="compositionally biased region" description="Low complexity" evidence="1">
    <location>
        <begin position="31"/>
        <end position="57"/>
    </location>
</feature>
<feature type="signal peptide" evidence="2">
    <location>
        <begin position="1"/>
        <end position="27"/>
    </location>
</feature>
<keyword evidence="2" id="KW-0732">Signal</keyword>
<proteinExistence type="predicted"/>
<dbReference type="InterPro" id="IPR007343">
    <property type="entry name" value="Uncharacterised_pept_Zn_put"/>
</dbReference>
<dbReference type="OrthoDB" id="5168289at2"/>
<accession>A0A4Z1CKT9</accession>
<reference evidence="3 4" key="1">
    <citation type="submission" date="2019-04" db="EMBL/GenBank/DDBJ databases">
        <title>Three New Species of Nocardioides, Nocardioides euryhalodurans sp. nov., Nocardioides seonyuensis sp. nov. and Nocardioides eburneoflavus sp. nov. Isolated from Soil.</title>
        <authorList>
            <person name="Roh S.G."/>
            <person name="Lee C."/>
            <person name="Kim M.-K."/>
            <person name="Kim S.B."/>
        </authorList>
    </citation>
    <scope>NUCLEOTIDE SEQUENCE [LARGE SCALE GENOMIC DNA]</scope>
    <source>
        <strain evidence="3 4">MMS17-SY213</strain>
    </source>
</reference>
<evidence type="ECO:0000313" key="4">
    <source>
        <dbReference type="Proteomes" id="UP000297496"/>
    </source>
</evidence>
<evidence type="ECO:0000256" key="1">
    <source>
        <dbReference type="SAM" id="MobiDB-lite"/>
    </source>
</evidence>
<feature type="region of interest" description="Disordered" evidence="1">
    <location>
        <begin position="31"/>
        <end position="64"/>
    </location>
</feature>
<feature type="chain" id="PRO_5038598899" description="Peptidase" evidence="2">
    <location>
        <begin position="28"/>
        <end position="253"/>
    </location>
</feature>
<dbReference type="Pfam" id="PF04228">
    <property type="entry name" value="Zn_peptidase"/>
    <property type="match status" value="1"/>
</dbReference>
<dbReference type="RefSeq" id="WP_135840186.1">
    <property type="nucleotide sequence ID" value="NZ_SRRO01000001.1"/>
</dbReference>
<evidence type="ECO:0008006" key="5">
    <source>
        <dbReference type="Google" id="ProtNLM"/>
    </source>
</evidence>
<evidence type="ECO:0000256" key="2">
    <source>
        <dbReference type="SAM" id="SignalP"/>
    </source>
</evidence>
<dbReference type="Proteomes" id="UP000297496">
    <property type="component" value="Unassembled WGS sequence"/>
</dbReference>
<dbReference type="PROSITE" id="PS51257">
    <property type="entry name" value="PROKAR_LIPOPROTEIN"/>
    <property type="match status" value="1"/>
</dbReference>
<comment type="caution">
    <text evidence="3">The sequence shown here is derived from an EMBL/GenBank/DDBJ whole genome shotgun (WGS) entry which is preliminary data.</text>
</comment>
<evidence type="ECO:0000313" key="3">
    <source>
        <dbReference type="EMBL" id="TGN65693.1"/>
    </source>
</evidence>
<dbReference type="AlphaFoldDB" id="A0A4Z1CKT9"/>
<dbReference type="SUPFAM" id="SSF55486">
    <property type="entry name" value="Metalloproteases ('zincins'), catalytic domain"/>
    <property type="match status" value="1"/>
</dbReference>
<dbReference type="EMBL" id="SRRO01000001">
    <property type="protein sequence ID" value="TGN65693.1"/>
    <property type="molecule type" value="Genomic_DNA"/>
</dbReference>
<keyword evidence="4" id="KW-1185">Reference proteome</keyword>
<name>A0A4Z1CKT9_9ACTN</name>